<dbReference type="PIRSF" id="PIRSF000410">
    <property type="entry name" value="CheR"/>
    <property type="match status" value="1"/>
</dbReference>
<evidence type="ECO:0000313" key="7">
    <source>
        <dbReference type="EMBL" id="MCG2577950.1"/>
    </source>
</evidence>
<feature type="domain" description="CheR-type methyltransferase" evidence="6">
    <location>
        <begin position="1"/>
        <end position="268"/>
    </location>
</feature>
<comment type="caution">
    <text evidence="7">The sequence shown here is derived from an EMBL/GenBank/DDBJ whole genome shotgun (WGS) entry which is preliminary data.</text>
</comment>
<sequence>MEPGITDEEFALFQALIHARAGISLADSKQVLLVGRLQRRLRHFNLDSFGEYYRLLVGTQHPGEMQTMIDLVTTNETYFFREPKHFDFLCNEILARREGTGNFRVWSAASSSGEEAYTIAMLLAEHLGNLPWEVFGSDVSSQVLEKAMAGQYPVERSKDIPRSLLSKYCLRGVRSQDGTFIISPAIAQRVSFERINLIHPIDAGIGDFDVIFIRNVLIYFNPETKRNVLSNLLPRLKKGGFLIVGHSETLNGIEDRLRQLRPTIYYKP</sequence>
<dbReference type="SUPFAM" id="SSF53335">
    <property type="entry name" value="S-adenosyl-L-methionine-dependent methyltransferases"/>
    <property type="match status" value="1"/>
</dbReference>
<comment type="function">
    <text evidence="5">Methylation of the membrane-bound methyl-accepting chemotaxis proteins (MCP) to form gamma-glutamyl methyl ester residues in MCP.</text>
</comment>
<dbReference type="PRINTS" id="PR00996">
    <property type="entry name" value="CHERMTFRASE"/>
</dbReference>
<dbReference type="InterPro" id="IPR022641">
    <property type="entry name" value="CheR_N"/>
</dbReference>
<dbReference type="PROSITE" id="PS50123">
    <property type="entry name" value="CHER"/>
    <property type="match status" value="1"/>
</dbReference>
<dbReference type="InterPro" id="IPR036804">
    <property type="entry name" value="CheR_N_sf"/>
</dbReference>
<dbReference type="Gene3D" id="1.10.155.10">
    <property type="entry name" value="Chemotaxis receptor methyltransferase CheR, N-terminal domain"/>
    <property type="match status" value="1"/>
</dbReference>
<evidence type="ECO:0000259" key="6">
    <source>
        <dbReference type="PROSITE" id="PS50123"/>
    </source>
</evidence>
<dbReference type="InterPro" id="IPR029063">
    <property type="entry name" value="SAM-dependent_MTases_sf"/>
</dbReference>
<dbReference type="InterPro" id="IPR050903">
    <property type="entry name" value="Bact_Chemotaxis_MeTrfase"/>
</dbReference>
<dbReference type="EMBL" id="JAKLTN010000002">
    <property type="protein sequence ID" value="MCG2577950.1"/>
    <property type="molecule type" value="Genomic_DNA"/>
</dbReference>
<dbReference type="Pfam" id="PF03705">
    <property type="entry name" value="CheR_N"/>
    <property type="match status" value="1"/>
</dbReference>
<dbReference type="InterPro" id="IPR026024">
    <property type="entry name" value="Chemotaxis_MeTrfase_CheR"/>
</dbReference>
<evidence type="ECO:0000256" key="3">
    <source>
        <dbReference type="ARBA" id="ARBA00022679"/>
    </source>
</evidence>
<keyword evidence="8" id="KW-1185">Reference proteome</keyword>
<dbReference type="EC" id="2.1.1.80" evidence="5"/>
<dbReference type="InterPro" id="IPR022642">
    <property type="entry name" value="CheR_C"/>
</dbReference>
<comment type="catalytic activity">
    <reaction evidence="1 5">
        <text>L-glutamyl-[protein] + S-adenosyl-L-methionine = [protein]-L-glutamate 5-O-methyl ester + S-adenosyl-L-homocysteine</text>
        <dbReference type="Rhea" id="RHEA:24452"/>
        <dbReference type="Rhea" id="RHEA-COMP:10208"/>
        <dbReference type="Rhea" id="RHEA-COMP:10311"/>
        <dbReference type="ChEBI" id="CHEBI:29973"/>
        <dbReference type="ChEBI" id="CHEBI:57856"/>
        <dbReference type="ChEBI" id="CHEBI:59789"/>
        <dbReference type="ChEBI" id="CHEBI:82795"/>
        <dbReference type="EC" id="2.1.1.80"/>
    </reaction>
</comment>
<dbReference type="Gene3D" id="3.40.50.150">
    <property type="entry name" value="Vaccinia Virus protein VP39"/>
    <property type="match status" value="1"/>
</dbReference>
<dbReference type="PANTHER" id="PTHR24422">
    <property type="entry name" value="CHEMOTAXIS PROTEIN METHYLTRANSFERASE"/>
    <property type="match status" value="1"/>
</dbReference>
<accession>A0ABS9K482</accession>
<proteinExistence type="predicted"/>
<keyword evidence="4 5" id="KW-0949">S-adenosyl-L-methionine</keyword>
<protein>
    <recommendedName>
        <fullName evidence="5">Chemotaxis protein methyltransferase</fullName>
        <ecNumber evidence="5">2.1.1.80</ecNumber>
    </recommendedName>
</protein>
<dbReference type="PANTHER" id="PTHR24422:SF26">
    <property type="entry name" value="CHEMOTAXIS PROTEIN METHYLTRANSFERASE"/>
    <property type="match status" value="1"/>
</dbReference>
<dbReference type="SUPFAM" id="SSF47757">
    <property type="entry name" value="Chemotaxis receptor methyltransferase CheR, N-terminal domain"/>
    <property type="match status" value="1"/>
</dbReference>
<evidence type="ECO:0000256" key="4">
    <source>
        <dbReference type="ARBA" id="ARBA00022691"/>
    </source>
</evidence>
<keyword evidence="3 5" id="KW-0808">Transferase</keyword>
<keyword evidence="2 5" id="KW-0489">Methyltransferase</keyword>
<organism evidence="7 8">
    <name type="scientific">Dechloromonas hankyongensis</name>
    <dbReference type="NCBI Taxonomy" id="2908002"/>
    <lineage>
        <taxon>Bacteria</taxon>
        <taxon>Pseudomonadati</taxon>
        <taxon>Pseudomonadota</taxon>
        <taxon>Betaproteobacteria</taxon>
        <taxon>Rhodocyclales</taxon>
        <taxon>Azonexaceae</taxon>
        <taxon>Dechloromonas</taxon>
    </lineage>
</organism>
<dbReference type="Proteomes" id="UP001165384">
    <property type="component" value="Unassembled WGS sequence"/>
</dbReference>
<evidence type="ECO:0000256" key="2">
    <source>
        <dbReference type="ARBA" id="ARBA00022603"/>
    </source>
</evidence>
<dbReference type="Pfam" id="PF01739">
    <property type="entry name" value="CheR"/>
    <property type="match status" value="1"/>
</dbReference>
<reference evidence="7" key="1">
    <citation type="submission" date="2022-01" db="EMBL/GenBank/DDBJ databases">
        <authorList>
            <person name="Jo J.-H."/>
            <person name="Im W.-T."/>
        </authorList>
    </citation>
    <scope>NUCLEOTIDE SEQUENCE</scope>
    <source>
        <strain evidence="7">XY25</strain>
    </source>
</reference>
<name>A0ABS9K482_9RHOO</name>
<dbReference type="InterPro" id="IPR000780">
    <property type="entry name" value="CheR_MeTrfase"/>
</dbReference>
<evidence type="ECO:0000256" key="1">
    <source>
        <dbReference type="ARBA" id="ARBA00001541"/>
    </source>
</evidence>
<evidence type="ECO:0000313" key="8">
    <source>
        <dbReference type="Proteomes" id="UP001165384"/>
    </source>
</evidence>
<evidence type="ECO:0000256" key="5">
    <source>
        <dbReference type="PIRNR" id="PIRNR000410"/>
    </source>
</evidence>
<gene>
    <name evidence="7" type="ORF">LZ012_13215</name>
</gene>
<dbReference type="SMART" id="SM00138">
    <property type="entry name" value="MeTrc"/>
    <property type="match status" value="1"/>
</dbReference>
<dbReference type="RefSeq" id="WP_275711277.1">
    <property type="nucleotide sequence ID" value="NZ_JAKLTN010000002.1"/>
</dbReference>